<dbReference type="EMBL" id="WEGI01000019">
    <property type="protein sequence ID" value="MQY31437.1"/>
    <property type="molecule type" value="Genomic_DNA"/>
</dbReference>
<dbReference type="Pfam" id="PF02566">
    <property type="entry name" value="OsmC"/>
    <property type="match status" value="1"/>
</dbReference>
<dbReference type="RefSeq" id="WP_153348674.1">
    <property type="nucleotide sequence ID" value="NZ_WEGI01000019.1"/>
</dbReference>
<keyword evidence="3" id="KW-1185">Reference proteome</keyword>
<evidence type="ECO:0000256" key="1">
    <source>
        <dbReference type="SAM" id="MobiDB-lite"/>
    </source>
</evidence>
<name>A0A7K0E0Y1_9NOCA</name>
<dbReference type="AlphaFoldDB" id="A0A7K0E0Y1"/>
<evidence type="ECO:0000313" key="3">
    <source>
        <dbReference type="Proteomes" id="UP000431401"/>
    </source>
</evidence>
<dbReference type="InterPro" id="IPR003718">
    <property type="entry name" value="OsmC/Ohr_fam"/>
</dbReference>
<dbReference type="InterPro" id="IPR015946">
    <property type="entry name" value="KH_dom-like_a/b"/>
</dbReference>
<accession>A0A7K0E0Y1</accession>
<dbReference type="Proteomes" id="UP000431401">
    <property type="component" value="Unassembled WGS sequence"/>
</dbReference>
<feature type="region of interest" description="Disordered" evidence="1">
    <location>
        <begin position="1"/>
        <end position="23"/>
    </location>
</feature>
<sequence>MNDIPDGPRVTDAPAPASAENSARVTGHTITGVAGRFVLDARTNHLVTDSRFGTGESIRAGELLLGALVSCALANIENNAATTGLPVTGVRASATHARDIEDPTRYDHTRMTVHISGVDRPTAEKLAEHYRATCPIYNTVLRGGGIELTVFAD</sequence>
<protein>
    <submittedName>
        <fullName evidence="2">Uncharacterized protein</fullName>
    </submittedName>
</protein>
<reference evidence="2 3" key="1">
    <citation type="submission" date="2019-10" db="EMBL/GenBank/DDBJ databases">
        <title>Nocardia macrotermitis sp. nov. and Nocardia aurantia sp. nov., isolated from the gut of fungus growing-termite Macrotermes natalensis.</title>
        <authorList>
            <person name="Benndorf R."/>
            <person name="Schwitalla J."/>
            <person name="Martin K."/>
            <person name="De Beer W."/>
            <person name="Kaster A.-K."/>
            <person name="Vollmers J."/>
            <person name="Poulsen M."/>
            <person name="Beemelmanns C."/>
        </authorList>
    </citation>
    <scope>NUCLEOTIDE SEQUENCE [LARGE SCALE GENOMIC DNA]</scope>
    <source>
        <strain evidence="2 3">RB56</strain>
    </source>
</reference>
<dbReference type="InterPro" id="IPR036102">
    <property type="entry name" value="OsmC/Ohrsf"/>
</dbReference>
<dbReference type="SUPFAM" id="SSF82784">
    <property type="entry name" value="OsmC-like"/>
    <property type="match status" value="1"/>
</dbReference>
<evidence type="ECO:0000313" key="2">
    <source>
        <dbReference type="EMBL" id="MQY31437.1"/>
    </source>
</evidence>
<comment type="caution">
    <text evidence="2">The sequence shown here is derived from an EMBL/GenBank/DDBJ whole genome shotgun (WGS) entry which is preliminary data.</text>
</comment>
<gene>
    <name evidence="2" type="ORF">NRB56_70460</name>
</gene>
<dbReference type="OrthoDB" id="9789573at2"/>
<dbReference type="Gene3D" id="3.30.300.20">
    <property type="match status" value="1"/>
</dbReference>
<organism evidence="2 3">
    <name type="scientific">Nocardia aurantia</name>
    <dbReference type="NCBI Taxonomy" id="2585199"/>
    <lineage>
        <taxon>Bacteria</taxon>
        <taxon>Bacillati</taxon>
        <taxon>Actinomycetota</taxon>
        <taxon>Actinomycetes</taxon>
        <taxon>Mycobacteriales</taxon>
        <taxon>Nocardiaceae</taxon>
        <taxon>Nocardia</taxon>
    </lineage>
</organism>
<proteinExistence type="predicted"/>